<keyword evidence="1" id="KW-0677">Repeat</keyword>
<dbReference type="Gene3D" id="2.160.20.80">
    <property type="entry name" value="E3 ubiquitin-protein ligase SopA"/>
    <property type="match status" value="1"/>
</dbReference>
<comment type="caution">
    <text evidence="3">The sequence shown here is derived from an EMBL/GenBank/DDBJ whole genome shotgun (WGS) entry which is preliminary data.</text>
</comment>
<reference evidence="3 4" key="1">
    <citation type="journal article" date="2014" name="PLoS Genet.">
        <title>Phylogenetically driven sequencing of extremely halophilic archaea reveals strategies for static and dynamic osmo-response.</title>
        <authorList>
            <person name="Becker E.A."/>
            <person name="Seitzer P.M."/>
            <person name="Tritt A."/>
            <person name="Larsen D."/>
            <person name="Krusor M."/>
            <person name="Yao A.I."/>
            <person name="Wu D."/>
            <person name="Madern D."/>
            <person name="Eisen J.A."/>
            <person name="Darling A.E."/>
            <person name="Facciotti M.T."/>
        </authorList>
    </citation>
    <scope>NUCLEOTIDE SEQUENCE [LARGE SCALE GENOMIC DNA]</scope>
    <source>
        <strain evidence="3 4">JCM 13560</strain>
    </source>
</reference>
<dbReference type="SUPFAM" id="SSF141571">
    <property type="entry name" value="Pentapeptide repeat-like"/>
    <property type="match status" value="1"/>
</dbReference>
<accession>M0P927</accession>
<dbReference type="AlphaFoldDB" id="M0P927"/>
<keyword evidence="2" id="KW-0812">Transmembrane</keyword>
<dbReference type="EMBL" id="AOJI01000027">
    <property type="protein sequence ID" value="EMA66353.1"/>
    <property type="molecule type" value="Genomic_DNA"/>
</dbReference>
<organism evidence="3 4">
    <name type="scientific">Halorubrum aidingense JCM 13560</name>
    <dbReference type="NCBI Taxonomy" id="1230454"/>
    <lineage>
        <taxon>Archaea</taxon>
        <taxon>Methanobacteriati</taxon>
        <taxon>Methanobacteriota</taxon>
        <taxon>Stenosarchaea group</taxon>
        <taxon>Halobacteria</taxon>
        <taxon>Halobacteriales</taxon>
        <taxon>Haloferacaceae</taxon>
        <taxon>Halorubrum</taxon>
    </lineage>
</organism>
<evidence type="ECO:0000313" key="4">
    <source>
        <dbReference type="Proteomes" id="UP000011575"/>
    </source>
</evidence>
<keyword evidence="2" id="KW-0472">Membrane</keyword>
<dbReference type="Pfam" id="PF00805">
    <property type="entry name" value="Pentapeptide"/>
    <property type="match status" value="1"/>
</dbReference>
<sequence>MQHVDAADANFSGVTFHDAKLIDANLRSAEFTNTELHQAECGRANLESACLKGADLRGTSLVDADLYNADLRDAEIDHETDFGTKIFREFVADNESEGKLATKLTDPPQNTDLKRGSYNSDYVGETKYTSNWNSFEEQLRRRHKFVRAISRLIHRIPGQSSRKSTNLLEESEEIYSNIKQLCRSNPVPQKQRHFNIREKEIKRKRAYCAGSLSWCRWSSLRWSMLYGESAKHVIVSALVTILVCAILYPIFGVQTTDDRTVEYSISGTVSVTDTLDILFFSLRRLISTSNGGYVPIGASEWIALIQTTIGALLVAMLVFTLGRRATT</sequence>
<evidence type="ECO:0000313" key="3">
    <source>
        <dbReference type="EMBL" id="EMA66353.1"/>
    </source>
</evidence>
<dbReference type="PANTHER" id="PTHR47485">
    <property type="entry name" value="THYLAKOID LUMENAL 17.4 KDA PROTEIN, CHLOROPLASTIC"/>
    <property type="match status" value="1"/>
</dbReference>
<name>M0P927_9EURY</name>
<gene>
    <name evidence="3" type="ORF">C461_11984</name>
</gene>
<dbReference type="InterPro" id="IPR001646">
    <property type="entry name" value="5peptide_repeat"/>
</dbReference>
<keyword evidence="4" id="KW-1185">Reference proteome</keyword>
<evidence type="ECO:0000256" key="2">
    <source>
        <dbReference type="SAM" id="Phobius"/>
    </source>
</evidence>
<feature type="transmembrane region" description="Helical" evidence="2">
    <location>
        <begin position="301"/>
        <end position="321"/>
    </location>
</feature>
<protein>
    <submittedName>
        <fullName evidence="3">Ion transport 2 domain-containing protein</fullName>
    </submittedName>
</protein>
<evidence type="ECO:0000256" key="1">
    <source>
        <dbReference type="ARBA" id="ARBA00022737"/>
    </source>
</evidence>
<dbReference type="PATRIC" id="fig|1230454.4.peg.2406"/>
<dbReference type="STRING" id="1230454.C461_11984"/>
<dbReference type="PANTHER" id="PTHR47485:SF1">
    <property type="entry name" value="THYLAKOID LUMENAL 17.4 KDA PROTEIN, CHLOROPLASTIC"/>
    <property type="match status" value="1"/>
</dbReference>
<keyword evidence="2" id="KW-1133">Transmembrane helix</keyword>
<proteinExistence type="predicted"/>
<feature type="transmembrane region" description="Helical" evidence="2">
    <location>
        <begin position="233"/>
        <end position="251"/>
    </location>
</feature>
<dbReference type="Proteomes" id="UP000011575">
    <property type="component" value="Unassembled WGS sequence"/>
</dbReference>